<protein>
    <submittedName>
        <fullName evidence="1">Uncharacterized protein</fullName>
    </submittedName>
</protein>
<name>A0A5B7G3F5_PORTR</name>
<evidence type="ECO:0000313" key="2">
    <source>
        <dbReference type="Proteomes" id="UP000324222"/>
    </source>
</evidence>
<reference evidence="1 2" key="1">
    <citation type="submission" date="2019-05" db="EMBL/GenBank/DDBJ databases">
        <title>Another draft genome of Portunus trituberculatus and its Hox gene families provides insights of decapod evolution.</title>
        <authorList>
            <person name="Jeong J.-H."/>
            <person name="Song I."/>
            <person name="Kim S."/>
            <person name="Choi T."/>
            <person name="Kim D."/>
            <person name="Ryu S."/>
            <person name="Kim W."/>
        </authorList>
    </citation>
    <scope>NUCLEOTIDE SEQUENCE [LARGE SCALE GENOMIC DNA]</scope>
    <source>
        <tissue evidence="1">Muscle</tissue>
    </source>
</reference>
<accession>A0A5B7G3F5</accession>
<dbReference type="EMBL" id="VSRR010010354">
    <property type="protein sequence ID" value="MPC51698.1"/>
    <property type="molecule type" value="Genomic_DNA"/>
</dbReference>
<keyword evidence="2" id="KW-1185">Reference proteome</keyword>
<proteinExistence type="predicted"/>
<comment type="caution">
    <text evidence="1">The sequence shown here is derived from an EMBL/GenBank/DDBJ whole genome shotgun (WGS) entry which is preliminary data.</text>
</comment>
<dbReference type="AlphaFoldDB" id="A0A5B7G3F5"/>
<gene>
    <name evidence="1" type="ORF">E2C01_045550</name>
</gene>
<organism evidence="1 2">
    <name type="scientific">Portunus trituberculatus</name>
    <name type="common">Swimming crab</name>
    <name type="synonym">Neptunus trituberculatus</name>
    <dbReference type="NCBI Taxonomy" id="210409"/>
    <lineage>
        <taxon>Eukaryota</taxon>
        <taxon>Metazoa</taxon>
        <taxon>Ecdysozoa</taxon>
        <taxon>Arthropoda</taxon>
        <taxon>Crustacea</taxon>
        <taxon>Multicrustacea</taxon>
        <taxon>Malacostraca</taxon>
        <taxon>Eumalacostraca</taxon>
        <taxon>Eucarida</taxon>
        <taxon>Decapoda</taxon>
        <taxon>Pleocyemata</taxon>
        <taxon>Brachyura</taxon>
        <taxon>Eubrachyura</taxon>
        <taxon>Portunoidea</taxon>
        <taxon>Portunidae</taxon>
        <taxon>Portuninae</taxon>
        <taxon>Portunus</taxon>
    </lineage>
</organism>
<sequence length="61" mass="7003">MTQLVGICIGVACERDQETADLSSPQSLTKQRMQRPSTRVVSGYIRFIYLFHGRRDCLRTL</sequence>
<dbReference type="Proteomes" id="UP000324222">
    <property type="component" value="Unassembled WGS sequence"/>
</dbReference>
<evidence type="ECO:0000313" key="1">
    <source>
        <dbReference type="EMBL" id="MPC51698.1"/>
    </source>
</evidence>